<name>A0A6N4SNE7_CYTH3</name>
<organism evidence="3 4">
    <name type="scientific">Cytophaga hutchinsonii (strain ATCC 33406 / DSM 1761 / CIP 103989 / NBRC 15051 / NCIMB 9469 / D465)</name>
    <dbReference type="NCBI Taxonomy" id="269798"/>
    <lineage>
        <taxon>Bacteria</taxon>
        <taxon>Pseudomonadati</taxon>
        <taxon>Bacteroidota</taxon>
        <taxon>Cytophagia</taxon>
        <taxon>Cytophagales</taxon>
        <taxon>Cytophagaceae</taxon>
        <taxon>Cytophaga</taxon>
    </lineage>
</organism>
<dbReference type="KEGG" id="chu:CHU_0497"/>
<proteinExistence type="inferred from homology"/>
<gene>
    <name evidence="3" type="ordered locus">CHU_0497</name>
</gene>
<dbReference type="SUPFAM" id="SSF52038">
    <property type="entry name" value="Barstar-related"/>
    <property type="match status" value="1"/>
</dbReference>
<dbReference type="InterPro" id="IPR035905">
    <property type="entry name" value="Barstar-like_sf"/>
</dbReference>
<dbReference type="OrthoDB" id="4793808at2"/>
<reference evidence="3 4" key="1">
    <citation type="journal article" date="2007" name="Appl. Environ. Microbiol.">
        <title>Genome sequence of the cellulolytic gliding bacterium Cytophaga hutchinsonii.</title>
        <authorList>
            <person name="Xie G."/>
            <person name="Bruce D.C."/>
            <person name="Challacombe J.F."/>
            <person name="Chertkov O."/>
            <person name="Detter J.C."/>
            <person name="Gilna P."/>
            <person name="Han C.S."/>
            <person name="Lucas S."/>
            <person name="Misra M."/>
            <person name="Myers G.L."/>
            <person name="Richardson P."/>
            <person name="Tapia R."/>
            <person name="Thayer N."/>
            <person name="Thompson L.S."/>
            <person name="Brettin T.S."/>
            <person name="Henrissat B."/>
            <person name="Wilson D.B."/>
            <person name="McBride M.J."/>
        </authorList>
    </citation>
    <scope>NUCLEOTIDE SEQUENCE [LARGE SCALE GENOMIC DNA]</scope>
    <source>
        <strain evidence="4">ATCC 33406 / DSM 1761 / CIP 103989 / NBRC 15051 / NCIMB 9469 / D465</strain>
    </source>
</reference>
<evidence type="ECO:0000313" key="3">
    <source>
        <dbReference type="EMBL" id="ABG57786.1"/>
    </source>
</evidence>
<dbReference type="EMBL" id="CP000383">
    <property type="protein sequence ID" value="ABG57786.1"/>
    <property type="molecule type" value="Genomic_DNA"/>
</dbReference>
<keyword evidence="4" id="KW-1185">Reference proteome</keyword>
<sequence>MEQIIVINGNNFSDEEGFYNEVDKVLTKNLDWKTGHNLNAFNDLLHGGFGVHNYEEPISLKWVNFAKSQKELGEEFTDTVMDIILSHEHVEFLMEE</sequence>
<dbReference type="AlphaFoldDB" id="A0A6N4SNE7"/>
<dbReference type="Gene3D" id="3.30.370.10">
    <property type="entry name" value="Barstar-like"/>
    <property type="match status" value="1"/>
</dbReference>
<dbReference type="Pfam" id="PF01337">
    <property type="entry name" value="Barstar"/>
    <property type="match status" value="1"/>
</dbReference>
<comment type="similarity">
    <text evidence="1">Belongs to the barstar family.</text>
</comment>
<accession>A0A6N4SNE7</accession>
<evidence type="ECO:0000313" key="4">
    <source>
        <dbReference type="Proteomes" id="UP000001822"/>
    </source>
</evidence>
<feature type="domain" description="Barstar (barnase inhibitor)" evidence="2">
    <location>
        <begin position="4"/>
        <end position="84"/>
    </location>
</feature>
<evidence type="ECO:0000256" key="1">
    <source>
        <dbReference type="ARBA" id="ARBA00006845"/>
    </source>
</evidence>
<evidence type="ECO:0000259" key="2">
    <source>
        <dbReference type="Pfam" id="PF01337"/>
    </source>
</evidence>
<dbReference type="InterPro" id="IPR000468">
    <property type="entry name" value="Barstar"/>
</dbReference>
<protein>
    <recommendedName>
        <fullName evidence="2">Barstar (barnase inhibitor) domain-containing protein</fullName>
    </recommendedName>
</protein>
<dbReference type="Proteomes" id="UP000001822">
    <property type="component" value="Chromosome"/>
</dbReference>
<dbReference type="RefSeq" id="WP_011583902.1">
    <property type="nucleotide sequence ID" value="NC_008255.1"/>
</dbReference>